<organism evidence="2 3">
    <name type="scientific">Liparis tanakae</name>
    <name type="common">Tanaka's snailfish</name>
    <dbReference type="NCBI Taxonomy" id="230148"/>
    <lineage>
        <taxon>Eukaryota</taxon>
        <taxon>Metazoa</taxon>
        <taxon>Chordata</taxon>
        <taxon>Craniata</taxon>
        <taxon>Vertebrata</taxon>
        <taxon>Euteleostomi</taxon>
        <taxon>Actinopterygii</taxon>
        <taxon>Neopterygii</taxon>
        <taxon>Teleostei</taxon>
        <taxon>Neoteleostei</taxon>
        <taxon>Acanthomorphata</taxon>
        <taxon>Eupercaria</taxon>
        <taxon>Perciformes</taxon>
        <taxon>Cottioidei</taxon>
        <taxon>Cottales</taxon>
        <taxon>Liparidae</taxon>
        <taxon>Liparis</taxon>
    </lineage>
</organism>
<proteinExistence type="predicted"/>
<dbReference type="OrthoDB" id="41588at2759"/>
<accession>A0A4Z2ESE3</accession>
<evidence type="ECO:0000313" key="3">
    <source>
        <dbReference type="Proteomes" id="UP000314294"/>
    </source>
</evidence>
<comment type="caution">
    <text evidence="2">The sequence shown here is derived from an EMBL/GenBank/DDBJ whole genome shotgun (WGS) entry which is preliminary data.</text>
</comment>
<feature type="domain" description="Cyclin-D1-binding protein 1-like N-terminal" evidence="1">
    <location>
        <begin position="30"/>
        <end position="87"/>
    </location>
</feature>
<dbReference type="InterPro" id="IPR049317">
    <property type="entry name" value="GCIP-like_N"/>
</dbReference>
<dbReference type="EMBL" id="SRLO01003175">
    <property type="protein sequence ID" value="TNN31765.1"/>
    <property type="molecule type" value="Genomic_DNA"/>
</dbReference>
<sequence>MSADHSGGDVSVPLRNLLNSIQCIRDRVRDQAVKVVNQEATKLSLAFSKPPAPSQQDVETLSSSALQSVLGLATVYYWLPKSRGEVFMEEEEGRG</sequence>
<gene>
    <name evidence="2" type="primary">ccndbp1</name>
    <name evidence="2" type="ORF">EYF80_058077</name>
</gene>
<evidence type="ECO:0000259" key="1">
    <source>
        <dbReference type="Pfam" id="PF13324"/>
    </source>
</evidence>
<dbReference type="Proteomes" id="UP000314294">
    <property type="component" value="Unassembled WGS sequence"/>
</dbReference>
<dbReference type="AlphaFoldDB" id="A0A4Z2ESE3"/>
<name>A0A4Z2ESE3_9TELE</name>
<dbReference type="Gene3D" id="1.20.1420.10">
    <property type="entry name" value="Talin, central domain"/>
    <property type="match status" value="1"/>
</dbReference>
<reference evidence="2 3" key="1">
    <citation type="submission" date="2019-03" db="EMBL/GenBank/DDBJ databases">
        <title>First draft genome of Liparis tanakae, snailfish: a comprehensive survey of snailfish specific genes.</title>
        <authorList>
            <person name="Kim W."/>
            <person name="Song I."/>
            <person name="Jeong J.-H."/>
            <person name="Kim D."/>
            <person name="Kim S."/>
            <person name="Ryu S."/>
            <person name="Song J.Y."/>
            <person name="Lee S.K."/>
        </authorList>
    </citation>
    <scope>NUCLEOTIDE SEQUENCE [LARGE SCALE GENOMIC DNA]</scope>
    <source>
        <tissue evidence="2">Muscle</tissue>
    </source>
</reference>
<protein>
    <submittedName>
        <fullName evidence="2">Cyclin-D1-binding protein 1</fullName>
    </submittedName>
</protein>
<keyword evidence="3" id="KW-1185">Reference proteome</keyword>
<dbReference type="Pfam" id="PF13324">
    <property type="entry name" value="GCIP_N"/>
    <property type="match status" value="1"/>
</dbReference>
<evidence type="ECO:0000313" key="2">
    <source>
        <dbReference type="EMBL" id="TNN31765.1"/>
    </source>
</evidence>